<gene>
    <name evidence="3" type="ORF">Pmi06nite_55310</name>
</gene>
<proteinExistence type="inferred from homology"/>
<dbReference type="SUPFAM" id="SSF51735">
    <property type="entry name" value="NAD(P)-binding Rossmann-fold domains"/>
    <property type="match status" value="1"/>
</dbReference>
<dbReference type="PANTHER" id="PTHR24321:SF14">
    <property type="entry name" value="SHORT-CHAIN TYPE DEHYDROGENASE_REDUCTASE BLR2146-RELATED"/>
    <property type="match status" value="1"/>
</dbReference>
<evidence type="ECO:0000256" key="1">
    <source>
        <dbReference type="ARBA" id="ARBA00006484"/>
    </source>
</evidence>
<name>A0A8J3X9N6_9ACTN</name>
<dbReference type="PANTHER" id="PTHR24321">
    <property type="entry name" value="DEHYDROGENASES, SHORT CHAIN"/>
    <property type="match status" value="1"/>
</dbReference>
<dbReference type="InterPro" id="IPR002347">
    <property type="entry name" value="SDR_fam"/>
</dbReference>
<reference evidence="3 4" key="1">
    <citation type="submission" date="2021-01" db="EMBL/GenBank/DDBJ databases">
        <title>Whole genome shotgun sequence of Planotetraspora mira NBRC 15435.</title>
        <authorList>
            <person name="Komaki H."/>
            <person name="Tamura T."/>
        </authorList>
    </citation>
    <scope>NUCLEOTIDE SEQUENCE [LARGE SCALE GENOMIC DNA]</scope>
    <source>
        <strain evidence="3 4">NBRC 15435</strain>
    </source>
</reference>
<dbReference type="InterPro" id="IPR036291">
    <property type="entry name" value="NAD(P)-bd_dom_sf"/>
</dbReference>
<dbReference type="PRINTS" id="PR00081">
    <property type="entry name" value="GDHRDH"/>
</dbReference>
<protein>
    <submittedName>
        <fullName evidence="3">Short-chain dehydrogenase</fullName>
    </submittedName>
</protein>
<dbReference type="PROSITE" id="PS00061">
    <property type="entry name" value="ADH_SHORT"/>
    <property type="match status" value="1"/>
</dbReference>
<dbReference type="Gene3D" id="3.40.50.720">
    <property type="entry name" value="NAD(P)-binding Rossmann-like Domain"/>
    <property type="match status" value="1"/>
</dbReference>
<dbReference type="CDD" id="cd05233">
    <property type="entry name" value="SDR_c"/>
    <property type="match status" value="1"/>
</dbReference>
<sequence>MSGDHVDAAGPMSRGVLLAGGNSPIGLAIAALFASRGDRVVGAGLEPCGAGSYESFVVADCSDPGQAGLLVESAVETLGRLDVLVLATAAMPVAPVIRTTDAQWRSAIGATLDAAFHLCRTALPHLPEGGAVVAVGSVNSFLAAPGVPAYAAAKGGLDALIRQVALEYGPAGIRANVVAPGLIGGEGMERAADGYPLGRTGLPGEVAEAVAFLASPAASFITGATLPVDGGLSVASPAAFLRPDLRARFL</sequence>
<keyword evidence="2" id="KW-0560">Oxidoreductase</keyword>
<dbReference type="RefSeq" id="WP_203955996.1">
    <property type="nucleotide sequence ID" value="NZ_BOOO01000033.1"/>
</dbReference>
<evidence type="ECO:0000313" key="4">
    <source>
        <dbReference type="Proteomes" id="UP000650628"/>
    </source>
</evidence>
<accession>A0A8J3X9N6</accession>
<comment type="similarity">
    <text evidence="1">Belongs to the short-chain dehydrogenases/reductases (SDR) family.</text>
</comment>
<dbReference type="InterPro" id="IPR020904">
    <property type="entry name" value="Sc_DH/Rdtase_CS"/>
</dbReference>
<dbReference type="EMBL" id="BOOO01000033">
    <property type="protein sequence ID" value="GII32089.1"/>
    <property type="molecule type" value="Genomic_DNA"/>
</dbReference>
<evidence type="ECO:0000256" key="2">
    <source>
        <dbReference type="ARBA" id="ARBA00023002"/>
    </source>
</evidence>
<evidence type="ECO:0000313" key="3">
    <source>
        <dbReference type="EMBL" id="GII32089.1"/>
    </source>
</evidence>
<dbReference type="GO" id="GO:0016491">
    <property type="term" value="F:oxidoreductase activity"/>
    <property type="evidence" value="ECO:0007669"/>
    <property type="project" value="UniProtKB-KW"/>
</dbReference>
<organism evidence="3 4">
    <name type="scientific">Planotetraspora mira</name>
    <dbReference type="NCBI Taxonomy" id="58121"/>
    <lineage>
        <taxon>Bacteria</taxon>
        <taxon>Bacillati</taxon>
        <taxon>Actinomycetota</taxon>
        <taxon>Actinomycetes</taxon>
        <taxon>Streptosporangiales</taxon>
        <taxon>Streptosporangiaceae</taxon>
        <taxon>Planotetraspora</taxon>
    </lineage>
</organism>
<dbReference type="AlphaFoldDB" id="A0A8J3X9N6"/>
<dbReference type="Proteomes" id="UP000650628">
    <property type="component" value="Unassembled WGS sequence"/>
</dbReference>
<keyword evidence="4" id="KW-1185">Reference proteome</keyword>
<dbReference type="Pfam" id="PF13561">
    <property type="entry name" value="adh_short_C2"/>
    <property type="match status" value="1"/>
</dbReference>
<comment type="caution">
    <text evidence="3">The sequence shown here is derived from an EMBL/GenBank/DDBJ whole genome shotgun (WGS) entry which is preliminary data.</text>
</comment>
<dbReference type="FunFam" id="3.40.50.720:FF:000084">
    <property type="entry name" value="Short-chain dehydrogenase reductase"/>
    <property type="match status" value="1"/>
</dbReference>